<dbReference type="GO" id="GO:0000793">
    <property type="term" value="C:condensed chromosome"/>
    <property type="evidence" value="ECO:0007669"/>
    <property type="project" value="TreeGrafter"/>
</dbReference>
<sequence length="239" mass="27905">MQNLVLGWHSSISSISLQAMCAKKHRFKSSHRSFKVRFHDDKVAFKTTFYAKRIIYGMLRFTAAKQSSRAKDTTDEICAVYGSGTTTSRIILNRFEKSRASVFDLKDEDHSGRSAISHFVYAINITRYMIIYSIRYEVWVPHQLMQTASPRAIYFFRDMKKYIFHEACQWRHGSDFISTCTSKTHQRCNENRPSTVAKPGLHPKKVLLRMDRKIVVQYKVLPQDETIKSAKYCNQLEKL</sequence>
<dbReference type="GO" id="GO:0046975">
    <property type="term" value="F:histone H3K36 methyltransferase activity"/>
    <property type="evidence" value="ECO:0007669"/>
    <property type="project" value="TreeGrafter"/>
</dbReference>
<dbReference type="GO" id="GO:0006303">
    <property type="term" value="P:double-strand break repair via nonhomologous end joining"/>
    <property type="evidence" value="ECO:0007669"/>
    <property type="project" value="TreeGrafter"/>
</dbReference>
<dbReference type="GO" id="GO:0031297">
    <property type="term" value="P:replication fork processing"/>
    <property type="evidence" value="ECO:0007669"/>
    <property type="project" value="TreeGrafter"/>
</dbReference>
<evidence type="ECO:0000313" key="2">
    <source>
        <dbReference type="Proteomes" id="UP000092445"/>
    </source>
</evidence>
<dbReference type="PANTHER" id="PTHR46060">
    <property type="entry name" value="MARINER MOS1 TRANSPOSASE-LIKE PROTEIN"/>
    <property type="match status" value="1"/>
</dbReference>
<dbReference type="GO" id="GO:0015074">
    <property type="term" value="P:DNA integration"/>
    <property type="evidence" value="ECO:0007669"/>
    <property type="project" value="TreeGrafter"/>
</dbReference>
<reference evidence="1" key="2">
    <citation type="submission" date="2020-05" db="UniProtKB">
        <authorList>
            <consortium name="EnsemblMetazoa"/>
        </authorList>
    </citation>
    <scope>IDENTIFICATION</scope>
    <source>
        <strain evidence="1">IAEA</strain>
    </source>
</reference>
<dbReference type="Gene3D" id="3.30.420.10">
    <property type="entry name" value="Ribonuclease H-like superfamily/Ribonuclease H"/>
    <property type="match status" value="1"/>
</dbReference>
<dbReference type="STRING" id="7398.A0A1A9ZXE8"/>
<dbReference type="Proteomes" id="UP000092445">
    <property type="component" value="Unassembled WGS sequence"/>
</dbReference>
<dbReference type="InterPro" id="IPR036397">
    <property type="entry name" value="RNaseH_sf"/>
</dbReference>
<dbReference type="GO" id="GO:0003690">
    <property type="term" value="F:double-stranded DNA binding"/>
    <property type="evidence" value="ECO:0007669"/>
    <property type="project" value="TreeGrafter"/>
</dbReference>
<dbReference type="GO" id="GO:0005634">
    <property type="term" value="C:nucleus"/>
    <property type="evidence" value="ECO:0007669"/>
    <property type="project" value="TreeGrafter"/>
</dbReference>
<protein>
    <recommendedName>
        <fullName evidence="3">Mos1 transposase HTH domain-containing protein</fullName>
    </recommendedName>
</protein>
<dbReference type="GO" id="GO:0003697">
    <property type="term" value="F:single-stranded DNA binding"/>
    <property type="evidence" value="ECO:0007669"/>
    <property type="project" value="TreeGrafter"/>
</dbReference>
<evidence type="ECO:0008006" key="3">
    <source>
        <dbReference type="Google" id="ProtNLM"/>
    </source>
</evidence>
<dbReference type="GO" id="GO:0044547">
    <property type="term" value="F:DNA topoisomerase binding"/>
    <property type="evidence" value="ECO:0007669"/>
    <property type="project" value="TreeGrafter"/>
</dbReference>
<dbReference type="AlphaFoldDB" id="A0A1A9ZXE8"/>
<reference evidence="2" key="1">
    <citation type="submission" date="2014-03" db="EMBL/GenBank/DDBJ databases">
        <authorList>
            <person name="Aksoy S."/>
            <person name="Warren W."/>
            <person name="Wilson R.K."/>
        </authorList>
    </citation>
    <scope>NUCLEOTIDE SEQUENCE [LARGE SCALE GENOMIC DNA]</scope>
    <source>
        <strain evidence="2">IAEA</strain>
    </source>
</reference>
<proteinExistence type="predicted"/>
<keyword evidence="2" id="KW-1185">Reference proteome</keyword>
<dbReference type="InterPro" id="IPR052709">
    <property type="entry name" value="Transposase-MT_Hybrid"/>
</dbReference>
<dbReference type="GO" id="GO:0044774">
    <property type="term" value="P:mitotic DNA integrity checkpoint signaling"/>
    <property type="evidence" value="ECO:0007669"/>
    <property type="project" value="TreeGrafter"/>
</dbReference>
<organism evidence="1 2">
    <name type="scientific">Glossina pallidipes</name>
    <name type="common">Tsetse fly</name>
    <dbReference type="NCBI Taxonomy" id="7398"/>
    <lineage>
        <taxon>Eukaryota</taxon>
        <taxon>Metazoa</taxon>
        <taxon>Ecdysozoa</taxon>
        <taxon>Arthropoda</taxon>
        <taxon>Hexapoda</taxon>
        <taxon>Insecta</taxon>
        <taxon>Pterygota</taxon>
        <taxon>Neoptera</taxon>
        <taxon>Endopterygota</taxon>
        <taxon>Diptera</taxon>
        <taxon>Brachycera</taxon>
        <taxon>Muscomorpha</taxon>
        <taxon>Hippoboscoidea</taxon>
        <taxon>Glossinidae</taxon>
        <taxon>Glossina</taxon>
    </lineage>
</organism>
<dbReference type="GO" id="GO:0035861">
    <property type="term" value="C:site of double-strand break"/>
    <property type="evidence" value="ECO:0007669"/>
    <property type="project" value="TreeGrafter"/>
</dbReference>
<dbReference type="GO" id="GO:0000014">
    <property type="term" value="F:single-stranded DNA endodeoxyribonuclease activity"/>
    <property type="evidence" value="ECO:0007669"/>
    <property type="project" value="TreeGrafter"/>
</dbReference>
<dbReference type="PANTHER" id="PTHR46060:SF2">
    <property type="entry name" value="HISTONE-LYSINE N-METHYLTRANSFERASE SETMAR"/>
    <property type="match status" value="1"/>
</dbReference>
<name>A0A1A9ZXE8_GLOPL</name>
<dbReference type="GO" id="GO:0042800">
    <property type="term" value="F:histone H3K4 methyltransferase activity"/>
    <property type="evidence" value="ECO:0007669"/>
    <property type="project" value="TreeGrafter"/>
</dbReference>
<dbReference type="GO" id="GO:0000729">
    <property type="term" value="P:DNA double-strand break processing"/>
    <property type="evidence" value="ECO:0007669"/>
    <property type="project" value="TreeGrafter"/>
</dbReference>
<accession>A0A1A9ZXE8</accession>
<dbReference type="VEuPathDB" id="VectorBase:GPAI028117"/>
<evidence type="ECO:0000313" key="1">
    <source>
        <dbReference type="EnsemblMetazoa" id="GPAI028117-PA"/>
    </source>
</evidence>
<dbReference type="EnsemblMetazoa" id="GPAI028117-RA">
    <property type="protein sequence ID" value="GPAI028117-PA"/>
    <property type="gene ID" value="GPAI028117"/>
</dbReference>